<keyword evidence="3" id="KW-0479">Metal-binding</keyword>
<comment type="cofactor">
    <cofactor evidence="1">
        <name>heme</name>
        <dbReference type="ChEBI" id="CHEBI:30413"/>
    </cofactor>
</comment>
<dbReference type="PANTHER" id="PTHR24300:SF319">
    <property type="entry name" value="CYTOCHROME P450, FAMILY 2, SUBFAMILY AC, POLYPEPTIDE 1"/>
    <property type="match status" value="1"/>
</dbReference>
<dbReference type="GO" id="GO:0005737">
    <property type="term" value="C:cytoplasm"/>
    <property type="evidence" value="ECO:0007669"/>
    <property type="project" value="TreeGrafter"/>
</dbReference>
<dbReference type="AlphaFoldDB" id="A0A6I9NPV8"/>
<keyword evidence="5" id="KW-1133">Transmembrane helix</keyword>
<dbReference type="Proteomes" id="UP000504611">
    <property type="component" value="Unplaced"/>
</dbReference>
<keyword evidence="4" id="KW-0408">Iron</keyword>
<accession>A0A6I9NPV8</accession>
<dbReference type="RefSeq" id="XP_010776780.1">
    <property type="nucleotide sequence ID" value="XM_010778478.1"/>
</dbReference>
<evidence type="ECO:0000256" key="1">
    <source>
        <dbReference type="ARBA" id="ARBA00001971"/>
    </source>
</evidence>
<gene>
    <name evidence="7" type="primary">LOC104951746</name>
</gene>
<proteinExistence type="inferred from homology"/>
<keyword evidence="6" id="KW-1185">Reference proteome</keyword>
<dbReference type="Pfam" id="PF00067">
    <property type="entry name" value="p450"/>
    <property type="match status" value="1"/>
</dbReference>
<sequence length="318" mass="35963">MGIIDFLLQSCSSISLFGALVVLLLVFIVSSSSFSSKNEGKEPPGPKPLPIIGNLLQIDLKRPHHTFLELSKTYGSVFTVYLGSKKVVVLAGYKTVKEALVNYAEEFGDRDQMQITKETGNSHGVVFSNGESWKEMRRFALTNLKDFGMGKRACEDKIIEECTYLIEVFNKCKGKAFDTAQPMNCAVSNIICSIVYGSRFEYDDPEFTSLVERTNRNIQLLGSPSIQVYNMFPWIGKWIANRKELHTMVAANKEQNRRLFARLKETLNPQMCRGFVDSFLLRKQNLEVGKNFITNPNKKHWLINALLLCLSTLSIGHK</sequence>
<dbReference type="GO" id="GO:0005506">
    <property type="term" value="F:iron ion binding"/>
    <property type="evidence" value="ECO:0007669"/>
    <property type="project" value="InterPro"/>
</dbReference>
<evidence type="ECO:0000313" key="6">
    <source>
        <dbReference type="Proteomes" id="UP000504611"/>
    </source>
</evidence>
<evidence type="ECO:0000256" key="2">
    <source>
        <dbReference type="ARBA" id="ARBA00010617"/>
    </source>
</evidence>
<name>A0A6I9NPV8_9TELE</name>
<evidence type="ECO:0000256" key="3">
    <source>
        <dbReference type="ARBA" id="ARBA00022723"/>
    </source>
</evidence>
<dbReference type="GO" id="GO:0016712">
    <property type="term" value="F:oxidoreductase activity, acting on paired donors, with incorporation or reduction of molecular oxygen, reduced flavin or flavoprotein as one donor, and incorporation of one atom of oxygen"/>
    <property type="evidence" value="ECO:0007669"/>
    <property type="project" value="TreeGrafter"/>
</dbReference>
<organism evidence="6 7">
    <name type="scientific">Notothenia coriiceps</name>
    <name type="common">black rockcod</name>
    <dbReference type="NCBI Taxonomy" id="8208"/>
    <lineage>
        <taxon>Eukaryota</taxon>
        <taxon>Metazoa</taxon>
        <taxon>Chordata</taxon>
        <taxon>Craniata</taxon>
        <taxon>Vertebrata</taxon>
        <taxon>Euteleostomi</taxon>
        <taxon>Actinopterygii</taxon>
        <taxon>Neopterygii</taxon>
        <taxon>Teleostei</taxon>
        <taxon>Neoteleostei</taxon>
        <taxon>Acanthomorphata</taxon>
        <taxon>Eupercaria</taxon>
        <taxon>Perciformes</taxon>
        <taxon>Notothenioidei</taxon>
        <taxon>Nototheniidae</taxon>
        <taxon>Notothenia</taxon>
    </lineage>
</organism>
<keyword evidence="5" id="KW-0472">Membrane</keyword>
<dbReference type="InterPro" id="IPR002401">
    <property type="entry name" value="Cyt_P450_E_grp-I"/>
</dbReference>
<protein>
    <submittedName>
        <fullName evidence="7">Cytochrome P450 2K4-like</fullName>
    </submittedName>
</protein>
<evidence type="ECO:0000313" key="7">
    <source>
        <dbReference type="RefSeq" id="XP_010776780.1"/>
    </source>
</evidence>
<dbReference type="OrthoDB" id="2789670at2759"/>
<dbReference type="FunFam" id="1.10.630.10:FF:000208">
    <property type="entry name" value="Cytochrome P450, family 2, subfamily k, polypeptide 20"/>
    <property type="match status" value="1"/>
</dbReference>
<keyword evidence="5" id="KW-0812">Transmembrane</keyword>
<dbReference type="InterPro" id="IPR001128">
    <property type="entry name" value="Cyt_P450"/>
</dbReference>
<evidence type="ECO:0000256" key="5">
    <source>
        <dbReference type="SAM" id="Phobius"/>
    </source>
</evidence>
<reference evidence="7" key="1">
    <citation type="submission" date="2025-08" db="UniProtKB">
        <authorList>
            <consortium name="RefSeq"/>
        </authorList>
    </citation>
    <scope>IDENTIFICATION</scope>
    <source>
        <tissue evidence="7">Muscle</tissue>
    </source>
</reference>
<dbReference type="InterPro" id="IPR036396">
    <property type="entry name" value="Cyt_P450_sf"/>
</dbReference>
<dbReference type="Gene3D" id="1.10.630.10">
    <property type="entry name" value="Cytochrome P450"/>
    <property type="match status" value="1"/>
</dbReference>
<dbReference type="GO" id="GO:0006805">
    <property type="term" value="P:xenobiotic metabolic process"/>
    <property type="evidence" value="ECO:0007669"/>
    <property type="project" value="TreeGrafter"/>
</dbReference>
<dbReference type="GeneID" id="104951746"/>
<dbReference type="PRINTS" id="PR00463">
    <property type="entry name" value="EP450I"/>
</dbReference>
<evidence type="ECO:0000256" key="4">
    <source>
        <dbReference type="ARBA" id="ARBA00023004"/>
    </source>
</evidence>
<dbReference type="InterPro" id="IPR050182">
    <property type="entry name" value="Cytochrome_P450_fam2"/>
</dbReference>
<dbReference type="PANTHER" id="PTHR24300">
    <property type="entry name" value="CYTOCHROME P450 508A4-RELATED"/>
    <property type="match status" value="1"/>
</dbReference>
<dbReference type="KEGG" id="ncc:104951746"/>
<feature type="transmembrane region" description="Helical" evidence="5">
    <location>
        <begin position="6"/>
        <end position="29"/>
    </location>
</feature>
<dbReference type="SUPFAM" id="SSF48264">
    <property type="entry name" value="Cytochrome P450"/>
    <property type="match status" value="1"/>
</dbReference>
<comment type="similarity">
    <text evidence="2">Belongs to the cytochrome P450 family.</text>
</comment>
<dbReference type="GO" id="GO:0006082">
    <property type="term" value="P:organic acid metabolic process"/>
    <property type="evidence" value="ECO:0007669"/>
    <property type="project" value="TreeGrafter"/>
</dbReference>
<dbReference type="GO" id="GO:0020037">
    <property type="term" value="F:heme binding"/>
    <property type="evidence" value="ECO:0007669"/>
    <property type="project" value="InterPro"/>
</dbReference>